<feature type="domain" description="DUF8053" evidence="1">
    <location>
        <begin position="3"/>
        <end position="57"/>
    </location>
</feature>
<name>A0A2A5QU56_9EURY</name>
<evidence type="ECO:0000259" key="1">
    <source>
        <dbReference type="Pfam" id="PF26227"/>
    </source>
</evidence>
<organism evidence="2 3">
    <name type="scientific">Natrinema ejinorense</name>
    <dbReference type="NCBI Taxonomy" id="373386"/>
    <lineage>
        <taxon>Archaea</taxon>
        <taxon>Methanobacteriati</taxon>
        <taxon>Methanobacteriota</taxon>
        <taxon>Stenosarchaea group</taxon>
        <taxon>Halobacteria</taxon>
        <taxon>Halobacteriales</taxon>
        <taxon>Natrialbaceae</taxon>
        <taxon>Natrinema</taxon>
    </lineage>
</organism>
<evidence type="ECO:0000313" key="2">
    <source>
        <dbReference type="EMBL" id="PCR90313.1"/>
    </source>
</evidence>
<reference evidence="2 3" key="1">
    <citation type="submission" date="2017-09" db="EMBL/GenBank/DDBJ databases">
        <title>Genome sequences of Natrinema ejinorence JCM 13890T.</title>
        <authorList>
            <person name="Roh S.W."/>
            <person name="Kim Y.B."/>
            <person name="Kim J.Y."/>
        </authorList>
    </citation>
    <scope>NUCLEOTIDE SEQUENCE [LARGE SCALE GENOMIC DNA]</scope>
    <source>
        <strain evidence="2 3">JCM 13890</strain>
    </source>
</reference>
<comment type="caution">
    <text evidence="2">The sequence shown here is derived from an EMBL/GenBank/DDBJ whole genome shotgun (WGS) entry which is preliminary data.</text>
</comment>
<dbReference type="EMBL" id="NXNI01000001">
    <property type="protein sequence ID" value="PCR90313.1"/>
    <property type="molecule type" value="Genomic_DNA"/>
</dbReference>
<dbReference type="RefSeq" id="WP_097379261.1">
    <property type="nucleotide sequence ID" value="NZ_NXNI01000001.1"/>
</dbReference>
<dbReference type="OrthoDB" id="201619at2157"/>
<evidence type="ECO:0000313" key="3">
    <source>
        <dbReference type="Proteomes" id="UP000219689"/>
    </source>
</evidence>
<protein>
    <recommendedName>
        <fullName evidence="1">DUF8053 domain-containing protein</fullName>
    </recommendedName>
</protein>
<proteinExistence type="predicted"/>
<dbReference type="InterPro" id="IPR058366">
    <property type="entry name" value="DUF8053"/>
</dbReference>
<gene>
    <name evidence="2" type="ORF">CP557_07040</name>
</gene>
<sequence>MALNKLRQLDQDSVGITLPKDDIRVEGLLDDQGRLEGEHHIHIRHVDDGEWTLELVEGIDM</sequence>
<keyword evidence="3" id="KW-1185">Reference proteome</keyword>
<dbReference type="AlphaFoldDB" id="A0A2A5QU56"/>
<dbReference type="Proteomes" id="UP000219689">
    <property type="component" value="Unassembled WGS sequence"/>
</dbReference>
<dbReference type="Pfam" id="PF26227">
    <property type="entry name" value="DUF8053"/>
    <property type="match status" value="1"/>
</dbReference>
<accession>A0A2A5QU56</accession>